<sequence>MTETPRAPQINGMQRLSTKQTLAVLGLTHRNSLRDRIAKGQLTPIVDRGRNYYDKEQVERLARNEPSKSRLAIDAGLPVAKGFEHITVEEFEDSVREAKRLKQSAHLEDPYSED</sequence>
<dbReference type="Proteomes" id="UP001595583">
    <property type="component" value="Unassembled WGS sequence"/>
</dbReference>
<evidence type="ECO:0000313" key="1">
    <source>
        <dbReference type="EMBL" id="MFC3205079.1"/>
    </source>
</evidence>
<name>A0ABV7K7T6_9HYPH</name>
<protein>
    <recommendedName>
        <fullName evidence="3">DNA-binding protein</fullName>
    </recommendedName>
</protein>
<evidence type="ECO:0000313" key="2">
    <source>
        <dbReference type="Proteomes" id="UP001595583"/>
    </source>
</evidence>
<dbReference type="RefSeq" id="WP_378218213.1">
    <property type="nucleotide sequence ID" value="NZ_JBHRTK010000002.1"/>
</dbReference>
<dbReference type="EMBL" id="JBHRTK010000002">
    <property type="protein sequence ID" value="MFC3205079.1"/>
    <property type="molecule type" value="Genomic_DNA"/>
</dbReference>
<accession>A0ABV7K7T6</accession>
<gene>
    <name evidence="1" type="ORF">ACFOHJ_02550</name>
</gene>
<keyword evidence="2" id="KW-1185">Reference proteome</keyword>
<evidence type="ECO:0008006" key="3">
    <source>
        <dbReference type="Google" id="ProtNLM"/>
    </source>
</evidence>
<organism evidence="1 2">
    <name type="scientific">Aquamicrobium soli</name>
    <dbReference type="NCBI Taxonomy" id="1811518"/>
    <lineage>
        <taxon>Bacteria</taxon>
        <taxon>Pseudomonadati</taxon>
        <taxon>Pseudomonadota</taxon>
        <taxon>Alphaproteobacteria</taxon>
        <taxon>Hyphomicrobiales</taxon>
        <taxon>Phyllobacteriaceae</taxon>
        <taxon>Aquamicrobium</taxon>
    </lineage>
</organism>
<comment type="caution">
    <text evidence="1">The sequence shown here is derived from an EMBL/GenBank/DDBJ whole genome shotgun (WGS) entry which is preliminary data.</text>
</comment>
<proteinExistence type="predicted"/>
<reference evidence="2" key="1">
    <citation type="journal article" date="2019" name="Int. J. Syst. Evol. Microbiol.">
        <title>The Global Catalogue of Microorganisms (GCM) 10K type strain sequencing project: providing services to taxonomists for standard genome sequencing and annotation.</title>
        <authorList>
            <consortium name="The Broad Institute Genomics Platform"/>
            <consortium name="The Broad Institute Genome Sequencing Center for Infectious Disease"/>
            <person name="Wu L."/>
            <person name="Ma J."/>
        </authorList>
    </citation>
    <scope>NUCLEOTIDE SEQUENCE [LARGE SCALE GENOMIC DNA]</scope>
    <source>
        <strain evidence="2">KCTC 52165</strain>
    </source>
</reference>